<gene>
    <name evidence="2" type="ORF">PXH66_02870</name>
</gene>
<evidence type="ECO:0000259" key="1">
    <source>
        <dbReference type="Pfam" id="PF01764"/>
    </source>
</evidence>
<dbReference type="CDD" id="cd00741">
    <property type="entry name" value="Lipase"/>
    <property type="match status" value="1"/>
</dbReference>
<organism evidence="2 3">
    <name type="scientific">Synoicihabitans lomoniglobus</name>
    <dbReference type="NCBI Taxonomy" id="2909285"/>
    <lineage>
        <taxon>Bacteria</taxon>
        <taxon>Pseudomonadati</taxon>
        <taxon>Verrucomicrobiota</taxon>
        <taxon>Opitutia</taxon>
        <taxon>Opitutales</taxon>
        <taxon>Opitutaceae</taxon>
        <taxon>Synoicihabitans</taxon>
    </lineage>
</organism>
<reference evidence="2" key="1">
    <citation type="submission" date="2023-03" db="EMBL/GenBank/DDBJ databases">
        <title>Lomoglobus Profundus gen. nov., sp. nov., a novel member of the phylum Verrucomicrobia, isolated from deep-marine sediment of South China Sea.</title>
        <authorList>
            <person name="Ahmad T."/>
            <person name="Ishaq S.E."/>
            <person name="Wang F."/>
        </authorList>
    </citation>
    <scope>NUCLEOTIDE SEQUENCE</scope>
    <source>
        <strain evidence="2">LMO-M01</strain>
    </source>
</reference>
<evidence type="ECO:0000313" key="2">
    <source>
        <dbReference type="EMBL" id="WED65788.1"/>
    </source>
</evidence>
<accession>A0AAF0I2J9</accession>
<dbReference type="Proteomes" id="UP001218638">
    <property type="component" value="Chromosome"/>
</dbReference>
<dbReference type="EMBL" id="CP119075">
    <property type="protein sequence ID" value="WED65788.1"/>
    <property type="molecule type" value="Genomic_DNA"/>
</dbReference>
<dbReference type="AlphaFoldDB" id="A0AAF0I2J9"/>
<feature type="domain" description="Fungal lipase-type" evidence="1">
    <location>
        <begin position="204"/>
        <end position="273"/>
    </location>
</feature>
<dbReference type="Gene3D" id="3.40.50.1820">
    <property type="entry name" value="alpha/beta hydrolase"/>
    <property type="match status" value="1"/>
</dbReference>
<name>A0AAF0I2J9_9BACT</name>
<dbReference type="SUPFAM" id="SSF53474">
    <property type="entry name" value="alpha/beta-Hydrolases"/>
    <property type="match status" value="1"/>
</dbReference>
<sequence>MSVSNDLPIYRQAVGTEFYSMVYLALCGYAAYQDMSNDDKQVTAVVAEAVGGLPMLPLPAGVTEAPAQWRWMVPWGPFITDLNANLLFVASYQISDDGNTWTTVFNAAVVRGTDISTGDLALLTQLKEDLDDFHLRSWADIRDHDKFESRLDDLSQPGVSHGTALGLRKLLSMPDNRLDNVNPPDGLKPFLAMEVANGDLAGVPLVVTGHSLGACQSIVLATYLAQTVSGLGPVYLHPFAPPTPGNDKMGDQVVDAVEAGYLWWNPLDIVPNAYWNIDNPVNSDTAAPFGIKQHWGSYGGPKCPDELQAFIDERKNDIAGLNYTQPPITDCRLNGATLRYATNSKVTYVEELMFQHFPPIYAHLMKLDYGSQIAPYAVNFG</sequence>
<dbReference type="GO" id="GO:0006629">
    <property type="term" value="P:lipid metabolic process"/>
    <property type="evidence" value="ECO:0007669"/>
    <property type="project" value="InterPro"/>
</dbReference>
<dbReference type="InterPro" id="IPR029058">
    <property type="entry name" value="AB_hydrolase_fold"/>
</dbReference>
<protein>
    <submittedName>
        <fullName evidence="2">Lipase family protein</fullName>
    </submittedName>
</protein>
<keyword evidence="3" id="KW-1185">Reference proteome</keyword>
<evidence type="ECO:0000313" key="3">
    <source>
        <dbReference type="Proteomes" id="UP001218638"/>
    </source>
</evidence>
<dbReference type="Pfam" id="PF01764">
    <property type="entry name" value="Lipase_3"/>
    <property type="match status" value="1"/>
</dbReference>
<proteinExistence type="predicted"/>
<dbReference type="KEGG" id="slom:PXH66_02870"/>
<dbReference type="InterPro" id="IPR002921">
    <property type="entry name" value="Fungal_lipase-type"/>
</dbReference>
<dbReference type="RefSeq" id="WP_330930318.1">
    <property type="nucleotide sequence ID" value="NZ_CP119075.1"/>
</dbReference>